<keyword evidence="3 7" id="KW-1133">Transmembrane helix</keyword>
<feature type="domain" description="Rhodopsin" evidence="8">
    <location>
        <begin position="45"/>
        <end position="281"/>
    </location>
</feature>
<dbReference type="OrthoDB" id="5417887at2759"/>
<dbReference type="PANTHER" id="PTHR33048">
    <property type="entry name" value="PTH11-LIKE INTEGRAL MEMBRANE PROTEIN (AFU_ORTHOLOGUE AFUA_5G11245)"/>
    <property type="match status" value="1"/>
</dbReference>
<evidence type="ECO:0000313" key="9">
    <source>
        <dbReference type="EMBL" id="EAQ83587.1"/>
    </source>
</evidence>
<dbReference type="EMBL" id="CH408035">
    <property type="protein sequence ID" value="EAQ83587.1"/>
    <property type="molecule type" value="Genomic_DNA"/>
</dbReference>
<evidence type="ECO:0000256" key="6">
    <source>
        <dbReference type="SAM" id="MobiDB-lite"/>
    </source>
</evidence>
<dbReference type="VEuPathDB" id="FungiDB:CHGG_09991"/>
<organism evidence="9 10">
    <name type="scientific">Chaetomium globosum (strain ATCC 6205 / CBS 148.51 / DSM 1962 / NBRC 6347 / NRRL 1970)</name>
    <name type="common">Soil fungus</name>
    <dbReference type="NCBI Taxonomy" id="306901"/>
    <lineage>
        <taxon>Eukaryota</taxon>
        <taxon>Fungi</taxon>
        <taxon>Dikarya</taxon>
        <taxon>Ascomycota</taxon>
        <taxon>Pezizomycotina</taxon>
        <taxon>Sordariomycetes</taxon>
        <taxon>Sordariomycetidae</taxon>
        <taxon>Sordariales</taxon>
        <taxon>Chaetomiaceae</taxon>
        <taxon>Chaetomium</taxon>
    </lineage>
</organism>
<dbReference type="InterPro" id="IPR052337">
    <property type="entry name" value="SAT4-like"/>
</dbReference>
<evidence type="ECO:0000256" key="3">
    <source>
        <dbReference type="ARBA" id="ARBA00022989"/>
    </source>
</evidence>
<dbReference type="HOGENOM" id="CLU_028200_3_0_1"/>
<proteinExistence type="inferred from homology"/>
<dbReference type="GeneID" id="4396660"/>
<feature type="compositionally biased region" description="Polar residues" evidence="6">
    <location>
        <begin position="296"/>
        <end position="306"/>
    </location>
</feature>
<feature type="transmembrane region" description="Helical" evidence="7">
    <location>
        <begin position="138"/>
        <end position="159"/>
    </location>
</feature>
<dbReference type="STRING" id="306901.Q2GPW3"/>
<dbReference type="RefSeq" id="XP_001227918.1">
    <property type="nucleotide sequence ID" value="XM_001227917.1"/>
</dbReference>
<accession>Q2GPW3</accession>
<sequence length="403" mass="44627">MLGPRGLARHAGREHDGQPRGDNHGPYLNSVIWSLAALSTLFLGLRVYSKLLRRRQLWWDDYFLIASWTALIVSVSLQSVGVAHGLGSHYGELDEGSITAVAIYSISAGFGSILATCWSKTSFAISLLRISTGRTRAFVWFILVSVNLVMGSVGVIQWVQCWPVRKLWYHEVAGSCFPPEIVQNYNTFTAAYSGLMDIVLALLPWKIIWTITIKKRERLGAMVAMSTGVLAGVMAFLKIKTLYVIGNDDTTTVDLFIFGTAEPATAIMAASIPILRNLLRRESQVKPAEFIQLAGNGQQEVGQSPTPEEANNEERKQEAGQSWARIAQLEQAQLLKGTASLPRASLGLDVDMGRIISDIMCYYMRRKGCGINNYIVIESSKPQLKRTWNPTLLHCSLATNYLD</sequence>
<feature type="region of interest" description="Disordered" evidence="6">
    <location>
        <begin position="296"/>
        <end position="321"/>
    </location>
</feature>
<keyword evidence="2 7" id="KW-0812">Transmembrane</keyword>
<evidence type="ECO:0000313" key="10">
    <source>
        <dbReference type="Proteomes" id="UP000001056"/>
    </source>
</evidence>
<dbReference type="eggNOG" id="ENOG502RVXB">
    <property type="taxonomic scope" value="Eukaryota"/>
</dbReference>
<feature type="compositionally biased region" description="Basic and acidic residues" evidence="6">
    <location>
        <begin position="11"/>
        <end position="23"/>
    </location>
</feature>
<evidence type="ECO:0000256" key="1">
    <source>
        <dbReference type="ARBA" id="ARBA00004141"/>
    </source>
</evidence>
<dbReference type="InterPro" id="IPR049326">
    <property type="entry name" value="Rhodopsin_dom_fungi"/>
</dbReference>
<dbReference type="PANTHER" id="PTHR33048:SF42">
    <property type="entry name" value="INTEGRAL MEMBRANE PROTEIN"/>
    <property type="match status" value="1"/>
</dbReference>
<feature type="transmembrane region" description="Helical" evidence="7">
    <location>
        <begin position="255"/>
        <end position="275"/>
    </location>
</feature>
<feature type="region of interest" description="Disordered" evidence="6">
    <location>
        <begin position="1"/>
        <end position="23"/>
    </location>
</feature>
<keyword evidence="10" id="KW-1185">Reference proteome</keyword>
<evidence type="ECO:0000256" key="7">
    <source>
        <dbReference type="SAM" id="Phobius"/>
    </source>
</evidence>
<comment type="similarity">
    <text evidence="5">Belongs to the SAT4 family.</text>
</comment>
<dbReference type="OMA" id="FRLTEGW"/>
<evidence type="ECO:0000256" key="4">
    <source>
        <dbReference type="ARBA" id="ARBA00023136"/>
    </source>
</evidence>
<keyword evidence="4 7" id="KW-0472">Membrane</keyword>
<dbReference type="Proteomes" id="UP000001056">
    <property type="component" value="Unassembled WGS sequence"/>
</dbReference>
<dbReference type="InParanoid" id="Q2GPW3"/>
<feature type="transmembrane region" description="Helical" evidence="7">
    <location>
        <begin position="61"/>
        <end position="86"/>
    </location>
</feature>
<reference evidence="10" key="1">
    <citation type="journal article" date="2015" name="Genome Announc.">
        <title>Draft genome sequence of the cellulolytic fungus Chaetomium globosum.</title>
        <authorList>
            <person name="Cuomo C.A."/>
            <person name="Untereiner W.A."/>
            <person name="Ma L.-J."/>
            <person name="Grabherr M."/>
            <person name="Birren B.W."/>
        </authorList>
    </citation>
    <scope>NUCLEOTIDE SEQUENCE [LARGE SCALE GENOMIC DNA]</scope>
    <source>
        <strain evidence="10">ATCC 6205 / CBS 148.51 / DSM 1962 / NBRC 6347 / NRRL 1970</strain>
    </source>
</reference>
<dbReference type="Pfam" id="PF20684">
    <property type="entry name" value="Fung_rhodopsin"/>
    <property type="match status" value="1"/>
</dbReference>
<feature type="transmembrane region" description="Helical" evidence="7">
    <location>
        <begin position="98"/>
        <end position="118"/>
    </location>
</feature>
<evidence type="ECO:0000256" key="2">
    <source>
        <dbReference type="ARBA" id="ARBA00022692"/>
    </source>
</evidence>
<comment type="subcellular location">
    <subcellularLocation>
        <location evidence="1">Membrane</location>
        <topology evidence="1">Multi-pass membrane protein</topology>
    </subcellularLocation>
</comment>
<evidence type="ECO:0000256" key="5">
    <source>
        <dbReference type="ARBA" id="ARBA00038359"/>
    </source>
</evidence>
<feature type="transmembrane region" description="Helical" evidence="7">
    <location>
        <begin position="190"/>
        <end position="209"/>
    </location>
</feature>
<gene>
    <name evidence="9" type="ORF">CHGG_09991</name>
</gene>
<dbReference type="GO" id="GO:0016020">
    <property type="term" value="C:membrane"/>
    <property type="evidence" value="ECO:0007669"/>
    <property type="project" value="UniProtKB-SubCell"/>
</dbReference>
<dbReference type="AlphaFoldDB" id="Q2GPW3"/>
<feature type="transmembrane region" description="Helical" evidence="7">
    <location>
        <begin position="31"/>
        <end position="49"/>
    </location>
</feature>
<evidence type="ECO:0000259" key="8">
    <source>
        <dbReference type="Pfam" id="PF20684"/>
    </source>
</evidence>
<name>Q2GPW3_CHAGB</name>
<feature type="transmembrane region" description="Helical" evidence="7">
    <location>
        <begin position="221"/>
        <end position="243"/>
    </location>
</feature>
<protein>
    <recommendedName>
        <fullName evidence="8">Rhodopsin domain-containing protein</fullName>
    </recommendedName>
</protein>